<feature type="region of interest" description="Disordered" evidence="10">
    <location>
        <begin position="104"/>
        <end position="187"/>
    </location>
</feature>
<evidence type="ECO:0000313" key="12">
    <source>
        <dbReference type="EMBL" id="QOU20934.1"/>
    </source>
</evidence>
<dbReference type="OrthoDB" id="2649at2759"/>
<dbReference type="GO" id="GO:0050684">
    <property type="term" value="P:regulation of mRNA processing"/>
    <property type="evidence" value="ECO:0007669"/>
    <property type="project" value="TreeGrafter"/>
</dbReference>
<feature type="compositionally biased region" description="Polar residues" evidence="10">
    <location>
        <begin position="1"/>
        <end position="17"/>
    </location>
</feature>
<evidence type="ECO:0000256" key="2">
    <source>
        <dbReference type="ARBA" id="ARBA00022527"/>
    </source>
</evidence>
<dbReference type="EMBL" id="CP063136">
    <property type="protein sequence ID" value="QOU20934.1"/>
    <property type="molecule type" value="Genomic_DNA"/>
</dbReference>
<evidence type="ECO:0000256" key="3">
    <source>
        <dbReference type="ARBA" id="ARBA00022679"/>
    </source>
</evidence>
<dbReference type="PANTHER" id="PTHR47634:SF9">
    <property type="entry name" value="PROTEIN KINASE DOMAIN-CONTAINING PROTEIN-RELATED"/>
    <property type="match status" value="1"/>
</dbReference>
<dbReference type="SUPFAM" id="SSF56112">
    <property type="entry name" value="Protein kinase-like (PK-like)"/>
    <property type="match status" value="1"/>
</dbReference>
<dbReference type="FunFam" id="1.10.510.10:FF:000275">
    <property type="entry name" value="SRSF protein kinase 2 isoform X3"/>
    <property type="match status" value="1"/>
</dbReference>
<dbReference type="AlphaFoldDB" id="A0A871R8A0"/>
<evidence type="ECO:0000313" key="13">
    <source>
        <dbReference type="Proteomes" id="UP000663131"/>
    </source>
</evidence>
<feature type="region of interest" description="Disordered" evidence="10">
    <location>
        <begin position="493"/>
        <end position="535"/>
    </location>
</feature>
<evidence type="ECO:0000256" key="6">
    <source>
        <dbReference type="ARBA" id="ARBA00022840"/>
    </source>
</evidence>
<feature type="domain" description="Protein kinase" evidence="11">
    <location>
        <begin position="325"/>
        <end position="799"/>
    </location>
</feature>
<evidence type="ECO:0000256" key="4">
    <source>
        <dbReference type="ARBA" id="ARBA00022741"/>
    </source>
</evidence>
<dbReference type="InterPro" id="IPR051334">
    <property type="entry name" value="SRPK"/>
</dbReference>
<keyword evidence="6 9" id="KW-0067">ATP-binding</keyword>
<evidence type="ECO:0000256" key="10">
    <source>
        <dbReference type="SAM" id="MobiDB-lite"/>
    </source>
</evidence>
<protein>
    <recommendedName>
        <fullName evidence="1">non-specific serine/threonine protein kinase</fullName>
        <ecNumber evidence="1">2.7.11.1</ecNumber>
    </recommendedName>
</protein>
<evidence type="ECO:0000256" key="9">
    <source>
        <dbReference type="PROSITE-ProRule" id="PRU10141"/>
    </source>
</evidence>
<organism evidence="12 13">
    <name type="scientific">Dekkera bruxellensis</name>
    <name type="common">Brettanomyces custersii</name>
    <dbReference type="NCBI Taxonomy" id="5007"/>
    <lineage>
        <taxon>Eukaryota</taxon>
        <taxon>Fungi</taxon>
        <taxon>Dikarya</taxon>
        <taxon>Ascomycota</taxon>
        <taxon>Saccharomycotina</taxon>
        <taxon>Pichiomycetes</taxon>
        <taxon>Pichiales</taxon>
        <taxon>Pichiaceae</taxon>
        <taxon>Brettanomyces</taxon>
    </lineage>
</organism>
<proteinExistence type="predicted"/>
<dbReference type="EC" id="2.7.11.1" evidence="1"/>
<feature type="compositionally biased region" description="Polar residues" evidence="10">
    <location>
        <begin position="111"/>
        <end position="121"/>
    </location>
</feature>
<feature type="compositionally biased region" description="Basic and acidic residues" evidence="10">
    <location>
        <begin position="493"/>
        <end position="503"/>
    </location>
</feature>
<feature type="compositionally biased region" description="Basic and acidic residues" evidence="10">
    <location>
        <begin position="167"/>
        <end position="187"/>
    </location>
</feature>
<evidence type="ECO:0000259" key="11">
    <source>
        <dbReference type="PROSITE" id="PS50011"/>
    </source>
</evidence>
<dbReference type="KEGG" id="bbrx:BRETT_000648"/>
<dbReference type="GO" id="GO:0030447">
    <property type="term" value="P:filamentous growth"/>
    <property type="evidence" value="ECO:0007669"/>
    <property type="project" value="UniProtKB-ARBA"/>
</dbReference>
<dbReference type="PROSITE" id="PS50011">
    <property type="entry name" value="PROTEIN_KINASE_DOM"/>
    <property type="match status" value="1"/>
</dbReference>
<keyword evidence="2" id="KW-0723">Serine/threonine-protein kinase</keyword>
<reference evidence="12" key="2">
    <citation type="journal article" name="BMC Genomics">
        <title>New genome assemblies reveal patterns of domestication and adaptation across Brettanomyces (Dekkera) species.</title>
        <authorList>
            <person name="Roach M.J."/>
            <person name="Borneman A.R."/>
        </authorList>
    </citation>
    <scope>NUCLEOTIDE SEQUENCE</scope>
    <source>
        <strain evidence="12">UCD 2041</strain>
    </source>
</reference>
<dbReference type="PROSITE" id="PS00107">
    <property type="entry name" value="PROTEIN_KINASE_ATP"/>
    <property type="match status" value="1"/>
</dbReference>
<name>A0A871R8A0_DEKBR</name>
<feature type="binding site" evidence="9">
    <location>
        <position position="354"/>
    </location>
    <ligand>
        <name>ATP</name>
        <dbReference type="ChEBI" id="CHEBI:30616"/>
    </ligand>
</feature>
<comment type="catalytic activity">
    <reaction evidence="8">
        <text>L-seryl-[protein] + ATP = O-phospho-L-seryl-[protein] + ADP + H(+)</text>
        <dbReference type="Rhea" id="RHEA:17989"/>
        <dbReference type="Rhea" id="RHEA-COMP:9863"/>
        <dbReference type="Rhea" id="RHEA-COMP:11604"/>
        <dbReference type="ChEBI" id="CHEBI:15378"/>
        <dbReference type="ChEBI" id="CHEBI:29999"/>
        <dbReference type="ChEBI" id="CHEBI:30616"/>
        <dbReference type="ChEBI" id="CHEBI:83421"/>
        <dbReference type="ChEBI" id="CHEBI:456216"/>
        <dbReference type="EC" id="2.7.11.1"/>
    </reaction>
</comment>
<keyword evidence="5" id="KW-0418">Kinase</keyword>
<dbReference type="Gene3D" id="3.30.200.20">
    <property type="entry name" value="Phosphorylase Kinase, domain 1"/>
    <property type="match status" value="1"/>
</dbReference>
<dbReference type="GO" id="GO:0005737">
    <property type="term" value="C:cytoplasm"/>
    <property type="evidence" value="ECO:0007669"/>
    <property type="project" value="TreeGrafter"/>
</dbReference>
<keyword evidence="3" id="KW-0808">Transferase</keyword>
<comment type="catalytic activity">
    <reaction evidence="7">
        <text>L-threonyl-[protein] + ATP = O-phospho-L-threonyl-[protein] + ADP + H(+)</text>
        <dbReference type="Rhea" id="RHEA:46608"/>
        <dbReference type="Rhea" id="RHEA-COMP:11060"/>
        <dbReference type="Rhea" id="RHEA-COMP:11605"/>
        <dbReference type="ChEBI" id="CHEBI:15378"/>
        <dbReference type="ChEBI" id="CHEBI:30013"/>
        <dbReference type="ChEBI" id="CHEBI:30616"/>
        <dbReference type="ChEBI" id="CHEBI:61977"/>
        <dbReference type="ChEBI" id="CHEBI:456216"/>
        <dbReference type="EC" id="2.7.11.1"/>
    </reaction>
</comment>
<reference evidence="12" key="1">
    <citation type="submission" date="2020-10" db="EMBL/GenBank/DDBJ databases">
        <authorList>
            <person name="Palmer J.M."/>
        </authorList>
    </citation>
    <scope>NUCLEOTIDE SEQUENCE</scope>
    <source>
        <strain evidence="12">UCD 2041</strain>
    </source>
</reference>
<dbReference type="GO" id="GO:0005634">
    <property type="term" value="C:nucleus"/>
    <property type="evidence" value="ECO:0007669"/>
    <property type="project" value="TreeGrafter"/>
</dbReference>
<sequence length="841" mass="95248">MSQVRSNTQEKLLQSNGEKNKKTVQKCSPVPSLHDQFERNTVSMLAKKKSHCNDDTSPSKRVRRGVAPTASKLSIAFKEASPSFLGVNQPDSVQDAKIMEEMNEKLISDVGRSSSHISNGTVHEHVNSGEVSSDRTESGHGSLLHDFKTKDKSKAEEKGKHVAPRKLHSDRETSKDRDLNTRTLSEELKKSVNELHISGNYNANLKFSSRAKNIKLGKPRISLKIPVEKENKEFEGSRPETVEEKKEGMHIKGKKSNENSQEPSSIPGDQISPSYSSSLYEAIGDSYLYDNYKEVNPNEEEDEVDYVPGGYHPAYIGELYNNGKYVLVRKLGWGNFSTVWLARDRETNRHVAMKIIKSARTHRLTAIDEIKILSKINHTDLEHPGHRYLVKLLDYFDHRGVNGVHICMVFEVLGENLVTLMIRYKHRGLPIKFVKQISKQVLWAVDFLHRECGIIHTDIKPENVLLKIDDVEKLLGYVGISVYEKKIKRDQLEQGKGSTDSEHNSYPTQSSVVTKRKSRKSRRPSVVIGSQPLPSPLKQRSNSLFYSRESSLSGSRVRSGVSASSSSWLLSSTNSVSGSSNARAIARKESSVEPSVDASASYLDNLKAMSQEYHSNFEPLDLKPPNEDELEDDDVIRVKLADLGNSCWIWKHFTSDIQTRQYRSPEVILGAEWGCSADIWSVGCMIFELLTGDYLFDPTHGQTFSKDDDHLAQIIELLGPLPKHLIRDSKYGRRFFHSDQQTLRNIKNLQAWPLENVLLEKYKFSQTDAHEIADFLSGMLITDPKLRMDAAGLSNHYWLNDCQIDGYIDRECGTRGEDIGEGWYREVQRLQHITRKTSGRH</sequence>
<dbReference type="InterPro" id="IPR017441">
    <property type="entry name" value="Protein_kinase_ATP_BS"/>
</dbReference>
<accession>A0A871R8A0</accession>
<feature type="region of interest" description="Disordered" evidence="10">
    <location>
        <begin position="1"/>
        <end position="68"/>
    </location>
</feature>
<dbReference type="InterPro" id="IPR008271">
    <property type="entry name" value="Ser/Thr_kinase_AS"/>
</dbReference>
<gene>
    <name evidence="12" type="ORF">BRETT_000648</name>
</gene>
<dbReference type="GeneID" id="64572573"/>
<dbReference type="GO" id="GO:0000245">
    <property type="term" value="P:spliceosomal complex assembly"/>
    <property type="evidence" value="ECO:0007669"/>
    <property type="project" value="TreeGrafter"/>
</dbReference>
<feature type="compositionally biased region" description="Basic and acidic residues" evidence="10">
    <location>
        <begin position="231"/>
        <end position="250"/>
    </location>
</feature>
<dbReference type="FunFam" id="3.30.200.20:FF:000770">
    <property type="entry name" value="SRSF protein kinase 2"/>
    <property type="match status" value="1"/>
</dbReference>
<dbReference type="InterPro" id="IPR011009">
    <property type="entry name" value="Kinase-like_dom_sf"/>
</dbReference>
<dbReference type="InterPro" id="IPR000719">
    <property type="entry name" value="Prot_kinase_dom"/>
</dbReference>
<dbReference type="PROSITE" id="PS00108">
    <property type="entry name" value="PROTEIN_KINASE_ST"/>
    <property type="match status" value="1"/>
</dbReference>
<feature type="region of interest" description="Disordered" evidence="10">
    <location>
        <begin position="231"/>
        <end position="273"/>
    </location>
</feature>
<dbReference type="Proteomes" id="UP000663131">
    <property type="component" value="Chromosome 8"/>
</dbReference>
<evidence type="ECO:0000256" key="5">
    <source>
        <dbReference type="ARBA" id="ARBA00022777"/>
    </source>
</evidence>
<dbReference type="Gene3D" id="1.10.510.10">
    <property type="entry name" value="Transferase(Phosphotransferase) domain 1"/>
    <property type="match status" value="1"/>
</dbReference>
<evidence type="ECO:0000256" key="8">
    <source>
        <dbReference type="ARBA" id="ARBA00048679"/>
    </source>
</evidence>
<keyword evidence="4 9" id="KW-0547">Nucleotide-binding</keyword>
<dbReference type="GO" id="GO:0004674">
    <property type="term" value="F:protein serine/threonine kinase activity"/>
    <property type="evidence" value="ECO:0007669"/>
    <property type="project" value="UniProtKB-KW"/>
</dbReference>
<dbReference type="Pfam" id="PF00069">
    <property type="entry name" value="Pkinase"/>
    <property type="match status" value="2"/>
</dbReference>
<dbReference type="PANTHER" id="PTHR47634">
    <property type="entry name" value="PROTEIN KINASE DOMAIN-CONTAINING PROTEIN-RELATED"/>
    <property type="match status" value="1"/>
</dbReference>
<feature type="compositionally biased region" description="Basic and acidic residues" evidence="10">
    <location>
        <begin position="122"/>
        <end position="160"/>
    </location>
</feature>
<evidence type="ECO:0000256" key="7">
    <source>
        <dbReference type="ARBA" id="ARBA00047899"/>
    </source>
</evidence>
<feature type="compositionally biased region" description="Basic residues" evidence="10">
    <location>
        <begin position="514"/>
        <end position="523"/>
    </location>
</feature>
<dbReference type="GO" id="GO:0005524">
    <property type="term" value="F:ATP binding"/>
    <property type="evidence" value="ECO:0007669"/>
    <property type="project" value="UniProtKB-UniRule"/>
</dbReference>
<dbReference type="RefSeq" id="XP_041137427.1">
    <property type="nucleotide sequence ID" value="XM_041279213.1"/>
</dbReference>
<dbReference type="SMART" id="SM00220">
    <property type="entry name" value="S_TKc"/>
    <property type="match status" value="1"/>
</dbReference>
<evidence type="ECO:0000256" key="1">
    <source>
        <dbReference type="ARBA" id="ARBA00012513"/>
    </source>
</evidence>